<protein>
    <submittedName>
        <fullName evidence="2">Putative site-specific DNA endonuclease</fullName>
    </submittedName>
</protein>
<organism evidence="2">
    <name type="scientific">Monomastix sp. (strain OKE-1)</name>
    <dbReference type="NCBI Taxonomy" id="141716"/>
    <lineage>
        <taxon>Eukaryota</taxon>
        <taxon>Viridiplantae</taxon>
        <taxon>Chlorophyta</taxon>
        <taxon>Mamiellophyceae</taxon>
        <taxon>Monomastigales</taxon>
        <taxon>Monomastigaceae</taxon>
        <taxon>Monomastix</taxon>
    </lineage>
</organism>
<dbReference type="InterPro" id="IPR051289">
    <property type="entry name" value="LAGLIDADG_Endonuclease"/>
</dbReference>
<dbReference type="AlphaFoldDB" id="C0JWR4"/>
<keyword evidence="2" id="KW-0934">Plastid</keyword>
<evidence type="ECO:0000313" key="2">
    <source>
        <dbReference type="EMBL" id="ACK36928.1"/>
    </source>
</evidence>
<reference evidence="2" key="2">
    <citation type="journal article" date="2009" name="Mol. Biol. Evol.">
        <title>The chloroplast genomes of the green algae Pyramimonas, Monomastix, and Pycnococcus shed new light on the evolutionary history of prasinophytes and the origin of the secondary chloroplasts of euglenids.</title>
        <authorList>
            <person name="Turmel M."/>
            <person name="Gagnon M.C."/>
            <person name="O'Kelly C.J."/>
            <person name="Otis C."/>
            <person name="Lemieux C."/>
        </authorList>
    </citation>
    <scope>NUCLEOTIDE SEQUENCE</scope>
</reference>
<feature type="domain" description="Homing endonuclease LAGLIDADG" evidence="1">
    <location>
        <begin position="15"/>
        <end position="116"/>
    </location>
</feature>
<evidence type="ECO:0000259" key="1">
    <source>
        <dbReference type="Pfam" id="PF00961"/>
    </source>
</evidence>
<keyword evidence="2" id="KW-0540">Nuclease</keyword>
<dbReference type="Pfam" id="PF00961">
    <property type="entry name" value="LAGLIDADG_1"/>
    <property type="match status" value="1"/>
</dbReference>
<dbReference type="GO" id="GO:0004519">
    <property type="term" value="F:endonuclease activity"/>
    <property type="evidence" value="ECO:0007669"/>
    <property type="project" value="UniProtKB-KW"/>
</dbReference>
<dbReference type="PANTHER" id="PTHR36181">
    <property type="entry name" value="INTRON-ENCODED ENDONUCLEASE AI3-RELATED"/>
    <property type="match status" value="1"/>
</dbReference>
<dbReference type="SUPFAM" id="SSF55608">
    <property type="entry name" value="Homing endonucleases"/>
    <property type="match status" value="1"/>
</dbReference>
<dbReference type="RefSeq" id="YP_002601069.1">
    <property type="nucleotide sequence ID" value="NC_012101.1"/>
</dbReference>
<name>C0JWR4_MONSK</name>
<proteinExistence type="predicted"/>
<dbReference type="GeneID" id="7441117"/>
<dbReference type="PANTHER" id="PTHR36181:SF2">
    <property type="entry name" value="INTRON-ENCODED ENDONUCLEASE AI3-RELATED"/>
    <property type="match status" value="1"/>
</dbReference>
<gene>
    <name evidence="2" type="primary">orf161</name>
</gene>
<sequence length="161" mass="18586">MEPESKNTFDFASWLVGFIDGEGCFCLSFSERERLTLKIEVRPSFSVSQNSKSMKILETMNTYFGCGGVRHSKRENTHKYEVRNLNHLTTVIIPFFRKYPLLTNKQKDFLLFDQACMIIKENRHLSKEGLKEILQLAAQMNTSGTRKNSIVNLLNILDLDS</sequence>
<dbReference type="Gene3D" id="3.10.28.10">
    <property type="entry name" value="Homing endonucleases"/>
    <property type="match status" value="1"/>
</dbReference>
<keyword evidence="2" id="KW-0150">Chloroplast</keyword>
<keyword evidence="2" id="KW-0378">Hydrolase</keyword>
<dbReference type="GO" id="GO:0005739">
    <property type="term" value="C:mitochondrion"/>
    <property type="evidence" value="ECO:0007669"/>
    <property type="project" value="UniProtKB-ARBA"/>
</dbReference>
<geneLocation type="chloroplast" evidence="2"/>
<accession>C0JWR4</accession>
<reference evidence="2" key="1">
    <citation type="journal article" date="2006" name="BMC Biol.">
        <title>The complete chloroplast DNA sequence of the green alga Oltmannsiellopsis viridis reveals a distinctive quadripartite architecture in the chloroplast genome of early diverging ulvophytes.</title>
        <authorList>
            <person name="Pombert J.F."/>
            <person name="Lemieux C."/>
            <person name="Turmel M."/>
        </authorList>
    </citation>
    <scope>NUCLEOTIDE SEQUENCE</scope>
</reference>
<dbReference type="EMBL" id="FJ493497">
    <property type="protein sequence ID" value="ACK36928.1"/>
    <property type="molecule type" value="Genomic_DNA"/>
</dbReference>
<dbReference type="InterPro" id="IPR004860">
    <property type="entry name" value="LAGLIDADG_dom"/>
</dbReference>
<dbReference type="InterPro" id="IPR027434">
    <property type="entry name" value="Homing_endonucl"/>
</dbReference>
<keyword evidence="2" id="KW-0255">Endonuclease</keyword>